<dbReference type="Proteomes" id="UP000616885">
    <property type="component" value="Unassembled WGS sequence"/>
</dbReference>
<dbReference type="AlphaFoldDB" id="A0A8H7NHB5"/>
<evidence type="ECO:0000313" key="3">
    <source>
        <dbReference type="EMBL" id="KAF9755934.1"/>
    </source>
</evidence>
<evidence type="ECO:0000256" key="2">
    <source>
        <dbReference type="ARBA" id="ARBA00035112"/>
    </source>
</evidence>
<proteinExistence type="inferred from homology"/>
<dbReference type="InterPro" id="IPR021765">
    <property type="entry name" value="UstYa-like"/>
</dbReference>
<comment type="pathway">
    <text evidence="1">Mycotoxin biosynthesis.</text>
</comment>
<accession>A0A8H7NHB5</accession>
<dbReference type="Pfam" id="PF11807">
    <property type="entry name" value="UstYa"/>
    <property type="match status" value="1"/>
</dbReference>
<evidence type="ECO:0008006" key="5">
    <source>
        <dbReference type="Google" id="ProtNLM"/>
    </source>
</evidence>
<evidence type="ECO:0000313" key="4">
    <source>
        <dbReference type="Proteomes" id="UP000616885"/>
    </source>
</evidence>
<organism evidence="3 4">
    <name type="scientific">Bionectria ochroleuca</name>
    <name type="common">Gliocladium roseum</name>
    <dbReference type="NCBI Taxonomy" id="29856"/>
    <lineage>
        <taxon>Eukaryota</taxon>
        <taxon>Fungi</taxon>
        <taxon>Dikarya</taxon>
        <taxon>Ascomycota</taxon>
        <taxon>Pezizomycotina</taxon>
        <taxon>Sordariomycetes</taxon>
        <taxon>Hypocreomycetidae</taxon>
        <taxon>Hypocreales</taxon>
        <taxon>Bionectriaceae</taxon>
        <taxon>Clonostachys</taxon>
    </lineage>
</organism>
<protein>
    <recommendedName>
        <fullName evidence="5">Oxidase ustYa</fullName>
    </recommendedName>
</protein>
<name>A0A8H7NHB5_BIOOC</name>
<reference evidence="3" key="1">
    <citation type="submission" date="2020-10" db="EMBL/GenBank/DDBJ databases">
        <title>High-Quality Genome Resource of Clonostachys rosea strain S41 by Oxford Nanopore Long-Read Sequencing.</title>
        <authorList>
            <person name="Wang H."/>
        </authorList>
    </citation>
    <scope>NUCLEOTIDE SEQUENCE</scope>
    <source>
        <strain evidence="3">S41</strain>
    </source>
</reference>
<comment type="similarity">
    <text evidence="2">Belongs to the ustYa family.</text>
</comment>
<comment type="caution">
    <text evidence="3">The sequence shown here is derived from an EMBL/GenBank/DDBJ whole genome shotgun (WGS) entry which is preliminary data.</text>
</comment>
<dbReference type="EMBL" id="JADCTT010000003">
    <property type="protein sequence ID" value="KAF9755934.1"/>
    <property type="molecule type" value="Genomic_DNA"/>
</dbReference>
<dbReference type="PANTHER" id="PTHR33365">
    <property type="entry name" value="YALI0B05434P"/>
    <property type="match status" value="1"/>
</dbReference>
<dbReference type="PANTHER" id="PTHR33365:SF4">
    <property type="entry name" value="CYCLOCHLOROTINE BIOSYNTHESIS PROTEIN O"/>
    <property type="match status" value="1"/>
</dbReference>
<dbReference type="GO" id="GO:0043386">
    <property type="term" value="P:mycotoxin biosynthetic process"/>
    <property type="evidence" value="ECO:0007669"/>
    <property type="project" value="InterPro"/>
</dbReference>
<sequence>MTPNDQYIGWNSASNENWMLLLHGPGESVWIPNASEYGLGEGFSSPFRSNNGSDQTKSFYHISSLHQLHCLNIVRMATYHRAHDLTSLSEVEKEEAKYHIEHCIEYLRQSIMCGDVLVVEPNSPPGSPRSEVEDDWGNPLGWGITKQCINWQNLKDWQRKQHDAFKRD</sequence>
<evidence type="ECO:0000256" key="1">
    <source>
        <dbReference type="ARBA" id="ARBA00004685"/>
    </source>
</evidence>
<gene>
    <name evidence="3" type="ORF">IM811_011375</name>
</gene>